<dbReference type="InterPro" id="IPR011674">
    <property type="entry name" value="DUF1616"/>
</dbReference>
<evidence type="ECO:0000259" key="2">
    <source>
        <dbReference type="Pfam" id="PF07760"/>
    </source>
</evidence>
<evidence type="ECO:0000256" key="1">
    <source>
        <dbReference type="SAM" id="Phobius"/>
    </source>
</evidence>
<feature type="transmembrane region" description="Helical" evidence="1">
    <location>
        <begin position="89"/>
        <end position="109"/>
    </location>
</feature>
<dbReference type="Proteomes" id="UP001268864">
    <property type="component" value="Unassembled WGS sequence"/>
</dbReference>
<accession>A0ABU2FQH1</accession>
<organism evidence="3 4">
    <name type="scientific">Haloarcula onubensis</name>
    <dbReference type="NCBI Taxonomy" id="2950539"/>
    <lineage>
        <taxon>Archaea</taxon>
        <taxon>Methanobacteriati</taxon>
        <taxon>Methanobacteriota</taxon>
        <taxon>Stenosarchaea group</taxon>
        <taxon>Halobacteria</taxon>
        <taxon>Halobacteriales</taxon>
        <taxon>Haloarculaceae</taxon>
        <taxon>Haloarcula</taxon>
    </lineage>
</organism>
<keyword evidence="1" id="KW-1133">Transmembrane helix</keyword>
<feature type="domain" description="DUF1616" evidence="2">
    <location>
        <begin position="15"/>
        <end position="330"/>
    </location>
</feature>
<protein>
    <submittedName>
        <fullName evidence="3">DUF1616 domain-containing protein</fullName>
    </submittedName>
</protein>
<reference evidence="3 4" key="1">
    <citation type="submission" date="2022-06" db="EMBL/GenBank/DDBJ databases">
        <title>Halomicroarcula sp. a new haloarchaeum isolate from saline soil.</title>
        <authorList>
            <person name="Strakova D."/>
            <person name="Galisteo C."/>
            <person name="Sanchez-Porro C."/>
            <person name="Ventosa A."/>
        </authorList>
    </citation>
    <scope>NUCLEOTIDE SEQUENCE [LARGE SCALE GENOMIC DNA]</scope>
    <source>
        <strain evidence="3 4">S3CR25-11</strain>
    </source>
</reference>
<evidence type="ECO:0000313" key="4">
    <source>
        <dbReference type="Proteomes" id="UP001268864"/>
    </source>
</evidence>
<keyword evidence="4" id="KW-1185">Reference proteome</keyword>
<feature type="transmembrane region" description="Helical" evidence="1">
    <location>
        <begin position="7"/>
        <end position="27"/>
    </location>
</feature>
<keyword evidence="1" id="KW-0812">Transmembrane</keyword>
<feature type="transmembrane region" description="Helical" evidence="1">
    <location>
        <begin position="115"/>
        <end position="136"/>
    </location>
</feature>
<feature type="transmembrane region" description="Helical" evidence="1">
    <location>
        <begin position="176"/>
        <end position="197"/>
    </location>
</feature>
<feature type="transmembrane region" description="Helical" evidence="1">
    <location>
        <begin position="33"/>
        <end position="55"/>
    </location>
</feature>
<sequence>MSHLDRWYIDLSLVALLTGLAVLAVTADATGVVRIAAVVPLVTLLPGYAFVALLYPSSGNHAVRTVDETQRGLRNPLPSKRGVDTVERVVFAVVSTLVLVPCVALLTSVSPWGLAVRPLLFALAGLTLACTIGGLFRRRRLPAESRYTPQFGQVVSNLGYVDTTSAFGGTDSRRRLYNVGLAASVLLLCSSVGYAAVNPPQAGGFTEFYVDTGDVSGDSQSMYPSQFAVGETRTVPVTIVNQEHERQTYEAVVEIQRVNGTGADADVLESTRAGSQRVSLAHDERRTVEFDVSPDRRGSDRRLLVSLYRGQAPADPSPGDAYRTLRLPITVN</sequence>
<evidence type="ECO:0000313" key="3">
    <source>
        <dbReference type="EMBL" id="MDS0282649.1"/>
    </source>
</evidence>
<keyword evidence="1" id="KW-0472">Membrane</keyword>
<name>A0ABU2FQH1_9EURY</name>
<dbReference type="EMBL" id="JAMQOS010000003">
    <property type="protein sequence ID" value="MDS0282649.1"/>
    <property type="molecule type" value="Genomic_DNA"/>
</dbReference>
<dbReference type="Pfam" id="PF07760">
    <property type="entry name" value="DUF1616"/>
    <property type="match status" value="1"/>
</dbReference>
<comment type="caution">
    <text evidence="3">The sequence shown here is derived from an EMBL/GenBank/DDBJ whole genome shotgun (WGS) entry which is preliminary data.</text>
</comment>
<gene>
    <name evidence="3" type="ORF">NDI86_10980</name>
</gene>
<proteinExistence type="predicted"/>
<dbReference type="RefSeq" id="WP_310900480.1">
    <property type="nucleotide sequence ID" value="NZ_JAMQOS010000003.1"/>
</dbReference>